<proteinExistence type="predicted"/>
<keyword evidence="3" id="KW-0413">Isomerase</keyword>
<keyword evidence="5" id="KW-1185">Reference proteome</keyword>
<accession>A0A1H0SR76</accession>
<sequence length="253" mass="27860">MIGKCEGIVVSEDSGVLRIQLDRPEKKNALTCEMYLAMASELQRANERDEIRAVLLYSAGDCFTSGNDLKDFLDTPPDGEKSAVMQFLFALSRLEKPVIAMVSGFAVGIGVTLLLHCDLVYASEDAWFQLPFVNLGLCAEGASSYLLPRLTGRVRAAELLLLGEPFSAETAYSHGIVNRVWSRGELFAEVEEVLHKLVSKPAPAVNGTKKLLARGTDRAVQQSLVEEMELFIRLLQTDTARQILSDLLNRSEP</sequence>
<evidence type="ECO:0000256" key="2">
    <source>
        <dbReference type="ARBA" id="ARBA00023140"/>
    </source>
</evidence>
<comment type="subcellular location">
    <subcellularLocation>
        <location evidence="1">Peroxisome</location>
    </subcellularLocation>
</comment>
<evidence type="ECO:0000313" key="5">
    <source>
        <dbReference type="Proteomes" id="UP000199073"/>
    </source>
</evidence>
<evidence type="ECO:0000256" key="3">
    <source>
        <dbReference type="ARBA" id="ARBA00023235"/>
    </source>
</evidence>
<organism evidence="4 5">
    <name type="scientific">Desulforhopalus singaporensis</name>
    <dbReference type="NCBI Taxonomy" id="91360"/>
    <lineage>
        <taxon>Bacteria</taxon>
        <taxon>Pseudomonadati</taxon>
        <taxon>Thermodesulfobacteriota</taxon>
        <taxon>Desulfobulbia</taxon>
        <taxon>Desulfobulbales</taxon>
        <taxon>Desulfocapsaceae</taxon>
        <taxon>Desulforhopalus</taxon>
    </lineage>
</organism>
<dbReference type="EMBL" id="FNJI01000020">
    <property type="protein sequence ID" value="SDP44251.1"/>
    <property type="molecule type" value="Genomic_DNA"/>
</dbReference>
<dbReference type="SUPFAM" id="SSF52096">
    <property type="entry name" value="ClpP/crotonase"/>
    <property type="match status" value="1"/>
</dbReference>
<evidence type="ECO:0000256" key="1">
    <source>
        <dbReference type="ARBA" id="ARBA00004275"/>
    </source>
</evidence>
<dbReference type="Proteomes" id="UP000199073">
    <property type="component" value="Unassembled WGS sequence"/>
</dbReference>
<dbReference type="GO" id="GO:0004165">
    <property type="term" value="F:delta(3)-delta(2)-enoyl-CoA isomerase activity"/>
    <property type="evidence" value="ECO:0007669"/>
    <property type="project" value="UniProtKB-ARBA"/>
</dbReference>
<evidence type="ECO:0000313" key="4">
    <source>
        <dbReference type="EMBL" id="SDP44251.1"/>
    </source>
</evidence>
<dbReference type="InterPro" id="IPR001753">
    <property type="entry name" value="Enoyl-CoA_hydra/iso"/>
</dbReference>
<reference evidence="4 5" key="1">
    <citation type="submission" date="2016-10" db="EMBL/GenBank/DDBJ databases">
        <authorList>
            <person name="de Groot N.N."/>
        </authorList>
    </citation>
    <scope>NUCLEOTIDE SEQUENCE [LARGE SCALE GENOMIC DNA]</scope>
    <source>
        <strain evidence="4 5">DSM 12130</strain>
    </source>
</reference>
<dbReference type="PANTHER" id="PTHR43684:SF1">
    <property type="entry name" value="ENOYL-COA DELTA ISOMERASE 2"/>
    <property type="match status" value="1"/>
</dbReference>
<dbReference type="Pfam" id="PF00378">
    <property type="entry name" value="ECH_1"/>
    <property type="match status" value="1"/>
</dbReference>
<dbReference type="Gene3D" id="3.90.226.10">
    <property type="entry name" value="2-enoyl-CoA Hydratase, Chain A, domain 1"/>
    <property type="match status" value="1"/>
</dbReference>
<dbReference type="InterPro" id="IPR029045">
    <property type="entry name" value="ClpP/crotonase-like_dom_sf"/>
</dbReference>
<dbReference type="PANTHER" id="PTHR43684">
    <property type="match status" value="1"/>
</dbReference>
<name>A0A1H0SR76_9BACT</name>
<gene>
    <name evidence="4" type="ORF">SAMN05660330_02785</name>
</gene>
<protein>
    <submittedName>
        <fullName evidence="4">Enoyl-CoA hydratase</fullName>
    </submittedName>
</protein>
<keyword evidence="2" id="KW-0576">Peroxisome</keyword>
<dbReference type="CDD" id="cd06558">
    <property type="entry name" value="crotonase-like"/>
    <property type="match status" value="1"/>
</dbReference>
<dbReference type="OrthoDB" id="5365311at2"/>
<dbReference type="STRING" id="91360.SAMN05660330_02785"/>
<dbReference type="RefSeq" id="WP_092223844.1">
    <property type="nucleotide sequence ID" value="NZ_FNJI01000020.1"/>
</dbReference>
<dbReference type="AlphaFoldDB" id="A0A1H0SR76"/>
<dbReference type="InterPro" id="IPR051053">
    <property type="entry name" value="ECH/Chromodomain_protein"/>
</dbReference>